<proteinExistence type="inferred from homology"/>
<dbReference type="OrthoDB" id="428577at2759"/>
<dbReference type="PANTHER" id="PTHR31576">
    <property type="entry name" value="TATA BOX-BINDING PROTEIN-ASSOCIATED FACTOR RNA POLYMERASE I SUBUNIT B"/>
    <property type="match status" value="1"/>
</dbReference>
<feature type="region of interest" description="Disordered" evidence="10">
    <location>
        <begin position="127"/>
        <end position="166"/>
    </location>
</feature>
<dbReference type="InterPro" id="IPR033599">
    <property type="entry name" value="TAF1B/Rrn7"/>
</dbReference>
<evidence type="ECO:0000256" key="3">
    <source>
        <dbReference type="ARBA" id="ARBA00022723"/>
    </source>
</evidence>
<keyword evidence="4" id="KW-0863">Zinc-finger</keyword>
<keyword evidence="9" id="KW-0539">Nucleus</keyword>
<organism evidence="14 15">
    <name type="scientific">Curvularia clavata</name>
    <dbReference type="NCBI Taxonomy" id="95742"/>
    <lineage>
        <taxon>Eukaryota</taxon>
        <taxon>Fungi</taxon>
        <taxon>Dikarya</taxon>
        <taxon>Ascomycota</taxon>
        <taxon>Pezizomycotina</taxon>
        <taxon>Dothideomycetes</taxon>
        <taxon>Pleosporomycetidae</taxon>
        <taxon>Pleosporales</taxon>
        <taxon>Pleosporineae</taxon>
        <taxon>Pleosporaceae</taxon>
        <taxon>Curvularia</taxon>
    </lineage>
</organism>
<evidence type="ECO:0000256" key="5">
    <source>
        <dbReference type="ARBA" id="ARBA00022833"/>
    </source>
</evidence>
<keyword evidence="8" id="KW-0804">Transcription</keyword>
<evidence type="ECO:0000256" key="6">
    <source>
        <dbReference type="ARBA" id="ARBA00023015"/>
    </source>
</evidence>
<dbReference type="VEuPathDB" id="FungiDB:yc1106_02882"/>
<dbReference type="PANTHER" id="PTHR31576:SF2">
    <property type="entry name" value="TATA BOX-BINDING PROTEIN-ASSOCIATED FACTOR RNA POLYMERASE I SUBUNIT B"/>
    <property type="match status" value="1"/>
</dbReference>
<dbReference type="AlphaFoldDB" id="A0A9Q9DPV4"/>
<comment type="subcellular location">
    <subcellularLocation>
        <location evidence="1">Nucleus</location>
        <location evidence="1">Nucleolus</location>
    </subcellularLocation>
</comment>
<dbReference type="InterPro" id="IPR048540">
    <property type="entry name" value="Rrn7_cyclin_N"/>
</dbReference>
<evidence type="ECO:0000256" key="9">
    <source>
        <dbReference type="ARBA" id="ARBA00023242"/>
    </source>
</evidence>
<keyword evidence="3" id="KW-0479">Metal-binding</keyword>
<name>A0A9Q9DPV4_CURCL</name>
<feature type="domain" description="Rrn7/TAF1B C-terminal cyclin" evidence="13">
    <location>
        <begin position="238"/>
        <end position="405"/>
    </location>
</feature>
<evidence type="ECO:0000256" key="1">
    <source>
        <dbReference type="ARBA" id="ARBA00004604"/>
    </source>
</evidence>
<keyword evidence="5" id="KW-0862">Zinc</keyword>
<evidence type="ECO:0000259" key="12">
    <source>
        <dbReference type="Pfam" id="PF20644"/>
    </source>
</evidence>
<dbReference type="GO" id="GO:0070860">
    <property type="term" value="C:RNA polymerase I core factor complex"/>
    <property type="evidence" value="ECO:0007669"/>
    <property type="project" value="InterPro"/>
</dbReference>
<evidence type="ECO:0000256" key="8">
    <source>
        <dbReference type="ARBA" id="ARBA00023163"/>
    </source>
</evidence>
<dbReference type="Pfam" id="PF20644">
    <property type="entry name" value="Rrn7_cyclin_N"/>
    <property type="match status" value="1"/>
</dbReference>
<evidence type="ECO:0000256" key="10">
    <source>
        <dbReference type="SAM" id="MobiDB-lite"/>
    </source>
</evidence>
<evidence type="ECO:0000313" key="14">
    <source>
        <dbReference type="EMBL" id="USP75608.1"/>
    </source>
</evidence>
<evidence type="ECO:0000256" key="4">
    <source>
        <dbReference type="ARBA" id="ARBA00022771"/>
    </source>
</evidence>
<reference evidence="14" key="1">
    <citation type="submission" date="2021-12" db="EMBL/GenBank/DDBJ databases">
        <title>Curvularia clavata genome.</title>
        <authorList>
            <person name="Cao Y."/>
        </authorList>
    </citation>
    <scope>NUCLEOTIDE SEQUENCE</scope>
    <source>
        <strain evidence="14">Yc1106</strain>
    </source>
</reference>
<keyword evidence="15" id="KW-1185">Reference proteome</keyword>
<dbReference type="GO" id="GO:0001164">
    <property type="term" value="F:RNA polymerase I core promoter sequence-specific DNA binding"/>
    <property type="evidence" value="ECO:0007669"/>
    <property type="project" value="InterPro"/>
</dbReference>
<accession>A0A9Q9DPV4</accession>
<keyword evidence="14" id="KW-0396">Initiation factor</keyword>
<evidence type="ECO:0000259" key="11">
    <source>
        <dbReference type="Pfam" id="PF11781"/>
    </source>
</evidence>
<keyword evidence="6" id="KW-0805">Transcription regulation</keyword>
<sequence length="535" mass="60727">MVIKGPPCGIENCRSKRYEEGEDGHLYCQNGHQQAGAVRGEDEDDYISAARTVTRKKNPVEEDDTTFSRIYKGPQAFDLYLKCLQLILRHQVWFLVHDKGLPAELETVVHDLWALRIVGLEDKIASNEDASSNSQSQSQVFNTLESEDEGTDMETGHVSGGKGRRGNRLSTAPNLSDCLALCYLGFITLRLPCTPGDLHAWVTDGNLAYRRAIRLLPLAMRERLPPAYRAVLDPSAQITYPRFYKTLTDLQKSYDTHHGIIWPPLNVPLLLLYYLRALALPLELYDATRRLGELLGYDFAPHYVDKKRLGIRDIPEAQLISCLLICIKLLYPLGQEQRYCRTQTENSAMQMNWDAWCKEMKAVDNIKDTDAGCLTAEAMAKLQEKDVFNMSPAEMDQYLDFYADTFLDDAEIQRTKDADDFRNALFDMFPIESDTKHPPKRTSRRLPLSQELELVKRVQSMMVTVPKAGDANEPLVEPGQAYPLWKTQDDLPEAARVLFEKAAKLAGLSMNMLLVAVKFTEASVEQWKRVQRRGG</sequence>
<keyword evidence="7" id="KW-0238">DNA-binding</keyword>
<evidence type="ECO:0000259" key="13">
    <source>
        <dbReference type="Pfam" id="PF20645"/>
    </source>
</evidence>
<dbReference type="GO" id="GO:0003743">
    <property type="term" value="F:translation initiation factor activity"/>
    <property type="evidence" value="ECO:0007669"/>
    <property type="project" value="UniProtKB-KW"/>
</dbReference>
<dbReference type="InterPro" id="IPR021752">
    <property type="entry name" value="TF_Rrn7_Zf"/>
</dbReference>
<evidence type="ECO:0000313" key="15">
    <source>
        <dbReference type="Proteomes" id="UP001056012"/>
    </source>
</evidence>
<dbReference type="EMBL" id="CP089275">
    <property type="protein sequence ID" value="USP75608.1"/>
    <property type="molecule type" value="Genomic_DNA"/>
</dbReference>
<evidence type="ECO:0000256" key="7">
    <source>
        <dbReference type="ARBA" id="ARBA00023125"/>
    </source>
</evidence>
<feature type="domain" description="Rrn7/TAF1B N-terminal cyclin" evidence="12">
    <location>
        <begin position="84"/>
        <end position="217"/>
    </location>
</feature>
<dbReference type="InterPro" id="IPR048538">
    <property type="entry name" value="Rrn7_cyclin_C"/>
</dbReference>
<gene>
    <name evidence="14" type="ORF">yc1106_02882</name>
</gene>
<keyword evidence="14" id="KW-0648">Protein biosynthesis</keyword>
<comment type="similarity">
    <text evidence="2">Belongs to the RRN7/TAF1B family.</text>
</comment>
<dbReference type="GO" id="GO:0042790">
    <property type="term" value="P:nucleolar large rRNA transcription by RNA polymerase I"/>
    <property type="evidence" value="ECO:0007669"/>
    <property type="project" value="TreeGrafter"/>
</dbReference>
<evidence type="ECO:0000256" key="2">
    <source>
        <dbReference type="ARBA" id="ARBA00006899"/>
    </source>
</evidence>
<dbReference type="Proteomes" id="UP001056012">
    <property type="component" value="Chromosome 2"/>
</dbReference>
<dbReference type="Pfam" id="PF20645">
    <property type="entry name" value="Rrn7_cyclin_C"/>
    <property type="match status" value="1"/>
</dbReference>
<dbReference type="GO" id="GO:0008270">
    <property type="term" value="F:zinc ion binding"/>
    <property type="evidence" value="ECO:0007669"/>
    <property type="project" value="UniProtKB-KW"/>
</dbReference>
<protein>
    <submittedName>
        <fullName evidence="14">Rna polymerase i specific transcription initiation factor rrn7</fullName>
    </submittedName>
</protein>
<dbReference type="Pfam" id="PF11781">
    <property type="entry name" value="Zn_ribbon_RRN7"/>
    <property type="match status" value="1"/>
</dbReference>
<feature type="domain" description="RRN7-type" evidence="11">
    <location>
        <begin position="3"/>
        <end position="36"/>
    </location>
</feature>